<dbReference type="GO" id="GO:0005886">
    <property type="term" value="C:plasma membrane"/>
    <property type="evidence" value="ECO:0007669"/>
    <property type="project" value="UniProtKB-SubCell"/>
</dbReference>
<evidence type="ECO:0000256" key="3">
    <source>
        <dbReference type="ARBA" id="ARBA00022692"/>
    </source>
</evidence>
<feature type="transmembrane region" description="Helical" evidence="6">
    <location>
        <begin position="232"/>
        <end position="252"/>
    </location>
</feature>
<keyword evidence="2" id="KW-0813">Transport</keyword>
<dbReference type="STRING" id="1234409.C683_0236"/>
<feature type="transmembrane region" description="Helical" evidence="6">
    <location>
        <begin position="264"/>
        <end position="282"/>
    </location>
</feature>
<feature type="transmembrane region" description="Helical" evidence="6">
    <location>
        <begin position="78"/>
        <end position="100"/>
    </location>
</feature>
<dbReference type="PANTHER" id="PTHR11360:SF284">
    <property type="entry name" value="EG:103B4.3 PROTEIN-RELATED"/>
    <property type="match status" value="1"/>
</dbReference>
<name>K8ZQB9_9ENTE</name>
<dbReference type="InterPro" id="IPR020846">
    <property type="entry name" value="MFS_dom"/>
</dbReference>
<dbReference type="Gene3D" id="1.20.1250.20">
    <property type="entry name" value="MFS general substrate transporter like domains"/>
    <property type="match status" value="2"/>
</dbReference>
<feature type="domain" description="Major facilitator superfamily (MFS) profile" evidence="7">
    <location>
        <begin position="195"/>
        <end position="386"/>
    </location>
</feature>
<dbReference type="InterPro" id="IPR050327">
    <property type="entry name" value="Proton-linked_MCT"/>
</dbReference>
<dbReference type="PANTHER" id="PTHR11360">
    <property type="entry name" value="MONOCARBOXYLATE TRANSPORTER"/>
    <property type="match status" value="1"/>
</dbReference>
<feature type="transmembrane region" description="Helical" evidence="6">
    <location>
        <begin position="112"/>
        <end position="132"/>
    </location>
</feature>
<evidence type="ECO:0000256" key="1">
    <source>
        <dbReference type="ARBA" id="ARBA00004651"/>
    </source>
</evidence>
<evidence type="ECO:0000259" key="7">
    <source>
        <dbReference type="PROSITE" id="PS50850"/>
    </source>
</evidence>
<gene>
    <name evidence="8" type="ORF">C683_0236</name>
</gene>
<dbReference type="PATRIC" id="fig|1234409.3.peg.207"/>
<feature type="transmembrane region" description="Helical" evidence="6">
    <location>
        <begin position="144"/>
        <end position="165"/>
    </location>
</feature>
<sequence>MAQEISPLFIHYLHRDFAFNIASIGLIFTFGSIASSIASPVVGKLFDKLPTPRLMFAGICITSLGLYINAFSTHLWQFYLANAIMQVGVILFSALGIPYLIGKWFDKDEKPLALGIAFAGGSIGNFFWQPIISNLLAAWPLHRVYFVCASIALFTGIGIVLLLRIKKSEKVKSMMQHESLPLCGIGFDRTKHLPAFWILASSMIFLGLNVAAQSSQYANFFEYCKFTPKTIGLIGSAFAIAALLGNIFGGALISKCGLLNGGRVAFFLQFFSAASMLTLNFMPKAGFGFLWAILYGLSGYIYMSAPAVMVQTLFGMRQSSQILAWVNIFFAVGFASGNVLFGLFVDKLGFKMAWIFILIFIIICYSLMLTMIRKIGAHHYADRKPK</sequence>
<feature type="transmembrane region" description="Helical" evidence="6">
    <location>
        <begin position="288"/>
        <end position="310"/>
    </location>
</feature>
<feature type="transmembrane region" description="Helical" evidence="6">
    <location>
        <begin position="54"/>
        <end position="72"/>
    </location>
</feature>
<feature type="transmembrane region" description="Helical" evidence="6">
    <location>
        <begin position="195"/>
        <end position="212"/>
    </location>
</feature>
<dbReference type="SUPFAM" id="SSF103473">
    <property type="entry name" value="MFS general substrate transporter"/>
    <property type="match status" value="1"/>
</dbReference>
<feature type="transmembrane region" description="Helical" evidence="6">
    <location>
        <begin position="17"/>
        <end position="42"/>
    </location>
</feature>
<dbReference type="Pfam" id="PF07690">
    <property type="entry name" value="MFS_1"/>
    <property type="match status" value="1"/>
</dbReference>
<dbReference type="Proteomes" id="UP000016057">
    <property type="component" value="Unassembled WGS sequence"/>
</dbReference>
<dbReference type="InterPro" id="IPR011701">
    <property type="entry name" value="MFS"/>
</dbReference>
<dbReference type="eggNOG" id="COG2223">
    <property type="taxonomic scope" value="Bacteria"/>
</dbReference>
<feature type="transmembrane region" description="Helical" evidence="6">
    <location>
        <begin position="322"/>
        <end position="345"/>
    </location>
</feature>
<accession>K8ZQB9</accession>
<feature type="transmembrane region" description="Helical" evidence="6">
    <location>
        <begin position="351"/>
        <end position="372"/>
    </location>
</feature>
<evidence type="ECO:0000313" key="8">
    <source>
        <dbReference type="EMBL" id="EKU27771.1"/>
    </source>
</evidence>
<evidence type="ECO:0000256" key="2">
    <source>
        <dbReference type="ARBA" id="ARBA00022448"/>
    </source>
</evidence>
<reference evidence="8 9" key="1">
    <citation type="journal article" date="2013" name="Genome Announc.">
        <title>Draft Genome Sequence of Catellicoccus marimammalium, a Novel Species Commonly Found in Gull Feces.</title>
        <authorList>
            <person name="Weigand M.R."/>
            <person name="Ryu H."/>
            <person name="Bozcek L."/>
            <person name="Konstantinidis K.T."/>
            <person name="Santo Domingo J.W."/>
        </authorList>
    </citation>
    <scope>NUCLEOTIDE SEQUENCE [LARGE SCALE GENOMIC DNA]</scope>
    <source>
        <strain evidence="8 9">M35/04/3</strain>
    </source>
</reference>
<dbReference type="PROSITE" id="PS50850">
    <property type="entry name" value="MFS"/>
    <property type="match status" value="1"/>
</dbReference>
<protein>
    <submittedName>
        <fullName evidence="8">Putative transporter</fullName>
    </submittedName>
</protein>
<evidence type="ECO:0000256" key="4">
    <source>
        <dbReference type="ARBA" id="ARBA00022989"/>
    </source>
</evidence>
<organism evidence="8 9">
    <name type="scientific">Catellicoccus marimammalium M35/04/3</name>
    <dbReference type="NCBI Taxonomy" id="1234409"/>
    <lineage>
        <taxon>Bacteria</taxon>
        <taxon>Bacillati</taxon>
        <taxon>Bacillota</taxon>
        <taxon>Bacilli</taxon>
        <taxon>Lactobacillales</taxon>
        <taxon>Enterococcaceae</taxon>
        <taxon>Catellicoccus</taxon>
    </lineage>
</organism>
<evidence type="ECO:0000313" key="9">
    <source>
        <dbReference type="Proteomes" id="UP000016057"/>
    </source>
</evidence>
<evidence type="ECO:0000256" key="6">
    <source>
        <dbReference type="SAM" id="Phobius"/>
    </source>
</evidence>
<dbReference type="AlphaFoldDB" id="K8ZQB9"/>
<keyword evidence="3 6" id="KW-0812">Transmembrane</keyword>
<dbReference type="GO" id="GO:0022857">
    <property type="term" value="F:transmembrane transporter activity"/>
    <property type="evidence" value="ECO:0007669"/>
    <property type="project" value="InterPro"/>
</dbReference>
<keyword evidence="5 6" id="KW-0472">Membrane</keyword>
<comment type="caution">
    <text evidence="8">The sequence shown here is derived from an EMBL/GenBank/DDBJ whole genome shotgun (WGS) entry which is preliminary data.</text>
</comment>
<evidence type="ECO:0000256" key="5">
    <source>
        <dbReference type="ARBA" id="ARBA00023136"/>
    </source>
</evidence>
<proteinExistence type="predicted"/>
<keyword evidence="9" id="KW-1185">Reference proteome</keyword>
<comment type="subcellular location">
    <subcellularLocation>
        <location evidence="1">Cell membrane</location>
        <topology evidence="1">Multi-pass membrane protein</topology>
    </subcellularLocation>
</comment>
<dbReference type="EMBL" id="AMYT01000008">
    <property type="protein sequence ID" value="EKU27771.1"/>
    <property type="molecule type" value="Genomic_DNA"/>
</dbReference>
<dbReference type="InterPro" id="IPR036259">
    <property type="entry name" value="MFS_trans_sf"/>
</dbReference>
<keyword evidence="4 6" id="KW-1133">Transmembrane helix</keyword>